<dbReference type="AlphaFoldDB" id="A0AAP0Q7L9"/>
<evidence type="ECO:0000313" key="3">
    <source>
        <dbReference type="Proteomes" id="UP001420932"/>
    </source>
</evidence>
<feature type="compositionally biased region" description="Pro residues" evidence="1">
    <location>
        <begin position="142"/>
        <end position="153"/>
    </location>
</feature>
<comment type="caution">
    <text evidence="2">The sequence shown here is derived from an EMBL/GenBank/DDBJ whole genome shotgun (WGS) entry which is preliminary data.</text>
</comment>
<feature type="compositionally biased region" description="Low complexity" evidence="1">
    <location>
        <begin position="158"/>
        <end position="171"/>
    </location>
</feature>
<sequence length="444" mass="47858">MRLLRQIHSRLLISPVPIPSKSFAISKIVGFALSHPMETSITPKPYSIECNTQISFHGIHLLAVVRLTHRSDLLFATVSVARILISAEPPRRPWSTAARPCTPNINPTRKAAPLQPLHCSVSPETAPPATATAATPTRSAMPPQPRLPAPPTSEPVRASPAAAAAPYVAADHGAHRHSSCYTRSARSGRAIPDPPSLARRSPLLLPPSHPRSAAITVEDHRSNVADPARLPAFARACPLLAAATGHRNTHDQELFSFHRDHSPCDGFEEVLNCYNVFGQLLRLTPGLGGRLGGYSGGSELGGGYGGFGGSGLGAYRGESSLGYSILATESLPFNNTVDNLREKMADIDNHVGEETGPIEVLRTVKRLLDKGYCFVAMLLLQQVKVLADLKDGTDTLYISRSYCFLYLVLERFKNLGVEQIEEIHLPEIMVPLVGTPQATGNKKG</sequence>
<reference evidence="2 3" key="1">
    <citation type="submission" date="2024-01" db="EMBL/GenBank/DDBJ databases">
        <title>Genome assemblies of Stephania.</title>
        <authorList>
            <person name="Yang L."/>
        </authorList>
    </citation>
    <scope>NUCLEOTIDE SEQUENCE [LARGE SCALE GENOMIC DNA]</scope>
    <source>
        <strain evidence="2">YNDBR</strain>
        <tissue evidence="2">Leaf</tissue>
    </source>
</reference>
<dbReference type="EMBL" id="JBBNAF010000001">
    <property type="protein sequence ID" value="KAK9169808.1"/>
    <property type="molecule type" value="Genomic_DNA"/>
</dbReference>
<dbReference type="Proteomes" id="UP001420932">
    <property type="component" value="Unassembled WGS sequence"/>
</dbReference>
<name>A0AAP0Q7L9_9MAGN</name>
<protein>
    <submittedName>
        <fullName evidence="2">Uncharacterized protein</fullName>
    </submittedName>
</protein>
<proteinExistence type="predicted"/>
<keyword evidence="3" id="KW-1185">Reference proteome</keyword>
<organism evidence="2 3">
    <name type="scientific">Stephania yunnanensis</name>
    <dbReference type="NCBI Taxonomy" id="152371"/>
    <lineage>
        <taxon>Eukaryota</taxon>
        <taxon>Viridiplantae</taxon>
        <taxon>Streptophyta</taxon>
        <taxon>Embryophyta</taxon>
        <taxon>Tracheophyta</taxon>
        <taxon>Spermatophyta</taxon>
        <taxon>Magnoliopsida</taxon>
        <taxon>Ranunculales</taxon>
        <taxon>Menispermaceae</taxon>
        <taxon>Menispermoideae</taxon>
        <taxon>Cissampelideae</taxon>
        <taxon>Stephania</taxon>
    </lineage>
</organism>
<accession>A0AAP0Q7L9</accession>
<feature type="compositionally biased region" description="Low complexity" evidence="1">
    <location>
        <begin position="127"/>
        <end position="137"/>
    </location>
</feature>
<evidence type="ECO:0000313" key="2">
    <source>
        <dbReference type="EMBL" id="KAK9169808.1"/>
    </source>
</evidence>
<evidence type="ECO:0000256" key="1">
    <source>
        <dbReference type="SAM" id="MobiDB-lite"/>
    </source>
</evidence>
<feature type="region of interest" description="Disordered" evidence="1">
    <location>
        <begin position="120"/>
        <end position="210"/>
    </location>
</feature>
<gene>
    <name evidence="2" type="ORF">Syun_001948</name>
</gene>